<dbReference type="OrthoDB" id="6250593at2759"/>
<keyword evidence="1 2" id="KW-0728">SH3 domain</keyword>
<organism evidence="5 6">
    <name type="scientific">Zygosaccharomyces rouxii</name>
    <dbReference type="NCBI Taxonomy" id="4956"/>
    <lineage>
        <taxon>Eukaryota</taxon>
        <taxon>Fungi</taxon>
        <taxon>Dikarya</taxon>
        <taxon>Ascomycota</taxon>
        <taxon>Saccharomycotina</taxon>
        <taxon>Saccharomycetes</taxon>
        <taxon>Saccharomycetales</taxon>
        <taxon>Saccharomycetaceae</taxon>
        <taxon>Zygosaccharomyces</taxon>
    </lineage>
</organism>
<dbReference type="PRINTS" id="PR00499">
    <property type="entry name" value="P67PHOX"/>
</dbReference>
<dbReference type="SMART" id="SM00326">
    <property type="entry name" value="SH3"/>
    <property type="match status" value="1"/>
</dbReference>
<dbReference type="Pfam" id="PF00018">
    <property type="entry name" value="SH3_1"/>
    <property type="match status" value="1"/>
</dbReference>
<evidence type="ECO:0000313" key="5">
    <source>
        <dbReference type="EMBL" id="GAV49005.1"/>
    </source>
</evidence>
<feature type="domain" description="SH3" evidence="4">
    <location>
        <begin position="1"/>
        <end position="60"/>
    </location>
</feature>
<proteinExistence type="predicted"/>
<evidence type="ECO:0000256" key="1">
    <source>
        <dbReference type="ARBA" id="ARBA00022443"/>
    </source>
</evidence>
<gene>
    <name evidence="5" type="ORF">ZYGR_0N04100</name>
</gene>
<dbReference type="Proteomes" id="UP000187013">
    <property type="component" value="Unassembled WGS sequence"/>
</dbReference>
<dbReference type="InterPro" id="IPR036028">
    <property type="entry name" value="SH3-like_dom_sf"/>
</dbReference>
<dbReference type="SUPFAM" id="SSF50044">
    <property type="entry name" value="SH3-domain"/>
    <property type="match status" value="1"/>
</dbReference>
<protein>
    <recommendedName>
        <fullName evidence="4">SH3 domain-containing protein</fullName>
    </recommendedName>
</protein>
<feature type="compositionally biased region" description="Pro residues" evidence="3">
    <location>
        <begin position="94"/>
        <end position="112"/>
    </location>
</feature>
<dbReference type="PANTHER" id="PTHR45929">
    <property type="entry name" value="JAK PATHWAY SIGNAL TRANSDUCTION ADAPTOR MOLECULE"/>
    <property type="match status" value="1"/>
</dbReference>
<dbReference type="InterPro" id="IPR050670">
    <property type="entry name" value="STAM"/>
</dbReference>
<dbReference type="EMBL" id="BDGX01000014">
    <property type="protein sequence ID" value="GAV49005.1"/>
    <property type="molecule type" value="Genomic_DNA"/>
</dbReference>
<feature type="region of interest" description="Disordered" evidence="3">
    <location>
        <begin position="58"/>
        <end position="133"/>
    </location>
</feature>
<evidence type="ECO:0000256" key="2">
    <source>
        <dbReference type="PROSITE-ProRule" id="PRU00192"/>
    </source>
</evidence>
<accession>A0A1Q2ZZY1</accession>
<name>A0A1Q2ZZY1_ZYGRO</name>
<dbReference type="PROSITE" id="PS50002">
    <property type="entry name" value="SH3"/>
    <property type="match status" value="1"/>
</dbReference>
<reference evidence="5 6" key="1">
    <citation type="submission" date="2016-08" db="EMBL/GenBank/DDBJ databases">
        <title>Draft genome sequence of allopolyploid Zygosaccharomyces rouxii.</title>
        <authorList>
            <person name="Watanabe J."/>
            <person name="Uehara K."/>
            <person name="Mogi Y."/>
            <person name="Tsukioka Y."/>
        </authorList>
    </citation>
    <scope>NUCLEOTIDE SEQUENCE [LARGE SCALE GENOMIC DNA]</scope>
    <source>
        <strain evidence="5 6">NBRC 110957</strain>
    </source>
</reference>
<evidence type="ECO:0000256" key="3">
    <source>
        <dbReference type="SAM" id="MobiDB-lite"/>
    </source>
</evidence>
<comment type="caution">
    <text evidence="5">The sequence shown here is derived from an EMBL/GenBank/DDBJ whole genome shotgun (WGS) entry which is preliminary data.</text>
</comment>
<sequence>MGGEFVEAIYRFDPQQEGDLALHPGDKIEVLEKPSPEWFRGRCNGRVGMFPSNYVKPAFSGGFDRPAAPPPPQYDQKAMASQPSGGNAMWQQPSPYPPPSTNYYQPPPPPQQQQPQPMVVQQEQGKRHHGLGKFGSKLGNAAIFGAGATLGSDLINSIF</sequence>
<dbReference type="PRINTS" id="PR00452">
    <property type="entry name" value="SH3DOMAIN"/>
</dbReference>
<dbReference type="InterPro" id="IPR001452">
    <property type="entry name" value="SH3_domain"/>
</dbReference>
<dbReference type="AlphaFoldDB" id="A0A1Q2ZZY1"/>
<dbReference type="eggNOG" id="KOG3601">
    <property type="taxonomic scope" value="Eukaryota"/>
</dbReference>
<feature type="compositionally biased region" description="Low complexity" evidence="3">
    <location>
        <begin position="113"/>
        <end position="123"/>
    </location>
</feature>
<dbReference type="Gene3D" id="2.30.30.40">
    <property type="entry name" value="SH3 Domains"/>
    <property type="match status" value="1"/>
</dbReference>
<dbReference type="PANTHER" id="PTHR45929:SF7">
    <property type="entry name" value="LAS SEVENTEEN-BINDING PROTEIN 1"/>
    <property type="match status" value="1"/>
</dbReference>
<evidence type="ECO:0000313" key="6">
    <source>
        <dbReference type="Proteomes" id="UP000187013"/>
    </source>
</evidence>
<evidence type="ECO:0000259" key="4">
    <source>
        <dbReference type="PROSITE" id="PS50002"/>
    </source>
</evidence>